<proteinExistence type="predicted"/>
<evidence type="ECO:0000313" key="4">
    <source>
        <dbReference type="Proteomes" id="UP000304880"/>
    </source>
</evidence>
<comment type="caution">
    <text evidence="3">The sequence shown here is derived from an EMBL/GenBank/DDBJ whole genome shotgun (WGS) entry which is preliminary data.</text>
</comment>
<accession>A0A5C4R1S3</accession>
<evidence type="ECO:0000313" key="3">
    <source>
        <dbReference type="EMBL" id="TNH37912.1"/>
    </source>
</evidence>
<gene>
    <name evidence="3" type="ORF">FHD67_17785</name>
</gene>
<keyword evidence="2" id="KW-0732">Signal</keyword>
<sequence>MTPTFPGIALATALTLALAAPVAADPGRGRHHDNDRNHAHQGCPPGLAKKSPSCIPPGQAKRDDIRYGRGVGDRLRVEDYVLVRDLNRYDVERREGWRYYRSDDQLYRVDAETRQILAVINLARALFN</sequence>
<protein>
    <recommendedName>
        <fullName evidence="5">Excinuclease ABC subunit A</fullName>
    </recommendedName>
</protein>
<evidence type="ECO:0000256" key="2">
    <source>
        <dbReference type="SAM" id="SignalP"/>
    </source>
</evidence>
<dbReference type="AlphaFoldDB" id="A0A5C4R1S3"/>
<feature type="signal peptide" evidence="2">
    <location>
        <begin position="1"/>
        <end position="24"/>
    </location>
</feature>
<evidence type="ECO:0008006" key="5">
    <source>
        <dbReference type="Google" id="ProtNLM"/>
    </source>
</evidence>
<reference evidence="3 4" key="1">
    <citation type="submission" date="2019-06" db="EMBL/GenBank/DDBJ databases">
        <authorList>
            <person name="Li J."/>
        </authorList>
    </citation>
    <scope>NUCLEOTIDE SEQUENCE [LARGE SCALE GENOMIC DNA]</scope>
    <source>
        <strain evidence="3 4">CGMCC 1.8012</strain>
    </source>
</reference>
<keyword evidence="4" id="KW-1185">Reference proteome</keyword>
<dbReference type="Proteomes" id="UP000304880">
    <property type="component" value="Unassembled WGS sequence"/>
</dbReference>
<feature type="chain" id="PRO_5023130354" description="Excinuclease ABC subunit A" evidence="2">
    <location>
        <begin position="25"/>
        <end position="128"/>
    </location>
</feature>
<dbReference type="RefSeq" id="WP_139599528.1">
    <property type="nucleotide sequence ID" value="NZ_VDDC01000044.1"/>
</dbReference>
<evidence type="ECO:0000256" key="1">
    <source>
        <dbReference type="SAM" id="MobiDB-lite"/>
    </source>
</evidence>
<dbReference type="EMBL" id="VDDC01000044">
    <property type="protein sequence ID" value="TNH37912.1"/>
    <property type="molecule type" value="Genomic_DNA"/>
</dbReference>
<feature type="region of interest" description="Disordered" evidence="1">
    <location>
        <begin position="25"/>
        <end position="62"/>
    </location>
</feature>
<organism evidence="3 4">
    <name type="scientific">Paracoccus haeundaensis</name>
    <dbReference type="NCBI Taxonomy" id="225362"/>
    <lineage>
        <taxon>Bacteria</taxon>
        <taxon>Pseudomonadati</taxon>
        <taxon>Pseudomonadota</taxon>
        <taxon>Alphaproteobacteria</taxon>
        <taxon>Rhodobacterales</taxon>
        <taxon>Paracoccaceae</taxon>
        <taxon>Paracoccus</taxon>
    </lineage>
</organism>
<dbReference type="Gene3D" id="3.10.450.160">
    <property type="entry name" value="inner membrane protein cigr"/>
    <property type="match status" value="1"/>
</dbReference>
<name>A0A5C4R1S3_9RHOB</name>